<keyword evidence="2" id="KW-0808">Transferase</keyword>
<feature type="domain" description="Glycosyltransferase subfamily 4-like N-terminal" evidence="1">
    <location>
        <begin position="18"/>
        <end position="214"/>
    </location>
</feature>
<keyword evidence="2" id="KW-0328">Glycosyltransferase</keyword>
<dbReference type="Gene3D" id="3.40.50.2000">
    <property type="entry name" value="Glycogen Phosphorylase B"/>
    <property type="match status" value="2"/>
</dbReference>
<evidence type="ECO:0000313" key="2">
    <source>
        <dbReference type="EMBL" id="MBP1466837.1"/>
    </source>
</evidence>
<dbReference type="Proteomes" id="UP001193081">
    <property type="component" value="Unassembled WGS sequence"/>
</dbReference>
<dbReference type="Pfam" id="PF13692">
    <property type="entry name" value="Glyco_trans_1_4"/>
    <property type="match status" value="1"/>
</dbReference>
<dbReference type="Pfam" id="PF13439">
    <property type="entry name" value="Glyco_transf_4"/>
    <property type="match status" value="1"/>
</dbReference>
<name>A0ABS4DBM2_9CHLR</name>
<organism evidence="2 3">
    <name type="scientific">Candidatus Chloroploca mongolica</name>
    <dbReference type="NCBI Taxonomy" id="2528176"/>
    <lineage>
        <taxon>Bacteria</taxon>
        <taxon>Bacillati</taxon>
        <taxon>Chloroflexota</taxon>
        <taxon>Chloroflexia</taxon>
        <taxon>Chloroflexales</taxon>
        <taxon>Chloroflexineae</taxon>
        <taxon>Oscillochloridaceae</taxon>
        <taxon>Candidatus Chloroploca</taxon>
    </lineage>
</organism>
<dbReference type="EC" id="2.4.-.-" evidence="2"/>
<dbReference type="CDD" id="cd03801">
    <property type="entry name" value="GT4_PimA-like"/>
    <property type="match status" value="1"/>
</dbReference>
<dbReference type="GO" id="GO:0016757">
    <property type="term" value="F:glycosyltransferase activity"/>
    <property type="evidence" value="ECO:0007669"/>
    <property type="project" value="UniProtKB-KW"/>
</dbReference>
<comment type="caution">
    <text evidence="2">The sequence shown here is derived from an EMBL/GenBank/DDBJ whole genome shotgun (WGS) entry which is preliminary data.</text>
</comment>
<dbReference type="PANTHER" id="PTHR12526">
    <property type="entry name" value="GLYCOSYLTRANSFERASE"/>
    <property type="match status" value="1"/>
</dbReference>
<keyword evidence="3" id="KW-1185">Reference proteome</keyword>
<sequence length="406" mass="44373">MRILMIIPYVPSPIRVRSYQLLRHLAQRGHQITLICAEDGPDDEANLGTLRPLCTKIQVITIARQARIAAYLRAVISDLPLQAAHCLVPAFIEAIKAEFRSGEHDVVHIEHLRAAEIARVAAAQVPTRPPLILDAVDSISLLFERATRSSPSLRARAMALLDLARTKRYEATCGQHVDHIIITSPEDAWALQTLQTTQFQSAPITVVPNGVELDCIQPVSEERAPATIIFSGKMSYHANEAAAHFLLDTIMPLVWQQRPDAHVILAGANPGPALRAYARNPLVTVTGFVPDLRTYLARATVAVAPMRYGVGVQNKVLEAMATATPVVTTRQTTVALTARPDHELLVADHATQFAQAILKLLADPPYARTLGNAGRAYVEQAHNWAASAMLLETCYASVQHQKVTTP</sequence>
<reference evidence="2 3" key="1">
    <citation type="submission" date="2021-03" db="EMBL/GenBank/DDBJ databases">
        <authorList>
            <person name="Grouzdev D.S."/>
        </authorList>
    </citation>
    <scope>NUCLEOTIDE SEQUENCE [LARGE SCALE GENOMIC DNA]</scope>
    <source>
        <strain evidence="2 3">M50-1</strain>
    </source>
</reference>
<proteinExistence type="predicted"/>
<dbReference type="SUPFAM" id="SSF53756">
    <property type="entry name" value="UDP-Glycosyltransferase/glycogen phosphorylase"/>
    <property type="match status" value="1"/>
</dbReference>
<evidence type="ECO:0000313" key="3">
    <source>
        <dbReference type="Proteomes" id="UP001193081"/>
    </source>
</evidence>
<accession>A0ABS4DBM2</accession>
<dbReference type="InterPro" id="IPR028098">
    <property type="entry name" value="Glyco_trans_4-like_N"/>
</dbReference>
<evidence type="ECO:0000259" key="1">
    <source>
        <dbReference type="Pfam" id="PF13439"/>
    </source>
</evidence>
<protein>
    <submittedName>
        <fullName evidence="2">Glycosyltransferase</fullName>
        <ecNumber evidence="2">2.4.-.-</ecNumber>
    </submittedName>
</protein>
<dbReference type="EMBL" id="SIJK02000024">
    <property type="protein sequence ID" value="MBP1466837.1"/>
    <property type="molecule type" value="Genomic_DNA"/>
</dbReference>
<dbReference type="PANTHER" id="PTHR12526:SF600">
    <property type="entry name" value="GLYCOSYL TRANSFERASE GROUP 1"/>
    <property type="match status" value="1"/>
</dbReference>
<gene>
    <name evidence="2" type="ORF">EYB53_014075</name>
</gene>